<organism evidence="2 3">
    <name type="scientific">Streptomyces ambofaciens (strain ATCC 23877 / 3486 / DSM 40053 / JCM 4204 / NBRC 12836 / NRRL B-2516)</name>
    <dbReference type="NCBI Taxonomy" id="278992"/>
    <lineage>
        <taxon>Bacteria</taxon>
        <taxon>Bacillati</taxon>
        <taxon>Actinomycetota</taxon>
        <taxon>Actinomycetes</taxon>
        <taxon>Kitasatosporales</taxon>
        <taxon>Streptomycetaceae</taxon>
        <taxon>Streptomyces</taxon>
    </lineage>
</organism>
<geneLocation type="plasmid" evidence="2 3">
    <name>pSAM1</name>
</geneLocation>
<dbReference type="InterPro" id="IPR026881">
    <property type="entry name" value="WYL_dom"/>
</dbReference>
<reference evidence="3" key="1">
    <citation type="journal article" date="2015" name="J. Biotechnol.">
        <title>Complete genome sequence of Streptomyces ambofaciens ATCC 23877, the spiramycin producer.</title>
        <authorList>
            <person name="Thibessard A."/>
            <person name="Haas D."/>
            <person name="Gerbaud C."/>
            <person name="Aigle B."/>
            <person name="Lautru S."/>
            <person name="Pernodet J.L."/>
            <person name="Leblond P."/>
        </authorList>
    </citation>
    <scope>NUCLEOTIDE SEQUENCE [LARGE SCALE GENOMIC DNA]</scope>
    <source>
        <strain evidence="3">ATCC 23877 / 3486 / DSM 40053 / JCM 4204 / NBRC 12836 / NRRL B-2516</strain>
        <plasmid evidence="3">pSAM1</plasmid>
    </source>
</reference>
<proteinExistence type="predicted"/>
<dbReference type="RefSeq" id="WP_053143345.1">
    <property type="nucleotide sequence ID" value="NZ_CP012383.1"/>
</dbReference>
<name>A0A0K2B6K1_STRA7</name>
<dbReference type="EMBL" id="CP012383">
    <property type="protein sequence ID" value="AKZ60796.1"/>
    <property type="molecule type" value="Genomic_DNA"/>
</dbReference>
<dbReference type="KEGG" id="samb:SAM23877_p087"/>
<dbReference type="Pfam" id="PF13280">
    <property type="entry name" value="WYL"/>
    <property type="match status" value="1"/>
</dbReference>
<dbReference type="AlphaFoldDB" id="A0A0K2B6K1"/>
<evidence type="ECO:0000259" key="1">
    <source>
        <dbReference type="Pfam" id="PF13280"/>
    </source>
</evidence>
<sequence>MRITKNQTTRKTLADLYRSIDRATVVTITYRDEKGEETIRSIEPYEIRTTKAGRIQVRAMCRLRGDARSFYVDQVVSYTCHRMAFVLDRPEATTPAGQGIVVRSAAQLIARELGRDYLPARRLARTDLAPAA</sequence>
<gene>
    <name evidence="2" type="ORF">SAM23877_p087</name>
</gene>
<evidence type="ECO:0000313" key="2">
    <source>
        <dbReference type="EMBL" id="AKZ60796.1"/>
    </source>
</evidence>
<accession>A0A0K2B6K1</accession>
<protein>
    <submittedName>
        <fullName evidence="2">Transcriptional regulator</fullName>
    </submittedName>
</protein>
<keyword evidence="2" id="KW-0614">Plasmid</keyword>
<feature type="domain" description="WYL" evidence="1">
    <location>
        <begin position="12"/>
        <end position="77"/>
    </location>
</feature>
<evidence type="ECO:0000313" key="3">
    <source>
        <dbReference type="Proteomes" id="UP000061018"/>
    </source>
</evidence>
<dbReference type="Proteomes" id="UP000061018">
    <property type="component" value="Plasmid pSAM1"/>
</dbReference>
<dbReference type="PROSITE" id="PS52050">
    <property type="entry name" value="WYL"/>
    <property type="match status" value="1"/>
</dbReference>